<sequence>MSALLLALVLATPDPLAPIAETPPASAPVEERLVRRGQPVTLLIRSGALRIATAGRALSDGQLGQRIRVVALATRRTLDGVVENNGEVRLFTP</sequence>
<comment type="caution">
    <text evidence="3">The sequence shown here is derived from an EMBL/GenBank/DDBJ whole genome shotgun (WGS) entry which is preliminary data.</text>
</comment>
<dbReference type="Proteomes" id="UP001500235">
    <property type="component" value="Unassembled WGS sequence"/>
</dbReference>
<comment type="function">
    <text evidence="1">Involved in the assembly process of the P-ring formation. It may associate with FlgF on the rod constituting a structure essential for the P-ring assembly or may act as a modulator protein for the P-ring assembly.</text>
</comment>
<keyword evidence="1" id="KW-0574">Periplasm</keyword>
<comment type="subcellular location">
    <subcellularLocation>
        <location evidence="1">Periplasm</location>
    </subcellularLocation>
</comment>
<comment type="similarity">
    <text evidence="1">Belongs to the FlgA family.</text>
</comment>
<dbReference type="PANTHER" id="PTHR36307">
    <property type="entry name" value="FLAGELLA BASAL BODY P-RING FORMATION PROTEIN FLGA"/>
    <property type="match status" value="1"/>
</dbReference>
<dbReference type="InterPro" id="IPR017585">
    <property type="entry name" value="SAF_FlgA"/>
</dbReference>
<dbReference type="RefSeq" id="WP_344705692.1">
    <property type="nucleotide sequence ID" value="NZ_BAABBQ010000001.1"/>
</dbReference>
<evidence type="ECO:0000313" key="4">
    <source>
        <dbReference type="Proteomes" id="UP001500235"/>
    </source>
</evidence>
<dbReference type="Pfam" id="PF13144">
    <property type="entry name" value="ChapFlgA"/>
    <property type="match status" value="1"/>
</dbReference>
<evidence type="ECO:0000256" key="1">
    <source>
        <dbReference type="RuleBase" id="RU362063"/>
    </source>
</evidence>
<feature type="domain" description="Flagella basal body P-ring formation protein FlgA SAF" evidence="2">
    <location>
        <begin position="31"/>
        <end position="89"/>
    </location>
</feature>
<keyword evidence="4" id="KW-1185">Reference proteome</keyword>
<keyword evidence="1" id="KW-1005">Bacterial flagellum biogenesis</keyword>
<dbReference type="NCBIfam" id="TIGR03170">
    <property type="entry name" value="flgA_cterm"/>
    <property type="match status" value="1"/>
</dbReference>
<protein>
    <recommendedName>
        <fullName evidence="1">Flagella basal body P-ring formation protein FlgA</fullName>
    </recommendedName>
</protein>
<evidence type="ECO:0000259" key="2">
    <source>
        <dbReference type="Pfam" id="PF13144"/>
    </source>
</evidence>
<organism evidence="3 4">
    <name type="scientific">Sphingomonas swuensis</name>
    <dbReference type="NCBI Taxonomy" id="977800"/>
    <lineage>
        <taxon>Bacteria</taxon>
        <taxon>Pseudomonadati</taxon>
        <taxon>Pseudomonadota</taxon>
        <taxon>Alphaproteobacteria</taxon>
        <taxon>Sphingomonadales</taxon>
        <taxon>Sphingomonadaceae</taxon>
        <taxon>Sphingomonas</taxon>
    </lineage>
</organism>
<proteinExistence type="inferred from homology"/>
<dbReference type="InterPro" id="IPR039246">
    <property type="entry name" value="Flagellar_FlgA"/>
</dbReference>
<name>A0ABP7SCH1_9SPHN</name>
<gene>
    <name evidence="3" type="ORF">GCM10022280_03640</name>
</gene>
<accession>A0ABP7SCH1</accession>
<dbReference type="EMBL" id="BAABBQ010000001">
    <property type="protein sequence ID" value="GAA4009844.1"/>
    <property type="molecule type" value="Genomic_DNA"/>
</dbReference>
<evidence type="ECO:0000313" key="3">
    <source>
        <dbReference type="EMBL" id="GAA4009844.1"/>
    </source>
</evidence>
<dbReference type="PANTHER" id="PTHR36307:SF1">
    <property type="entry name" value="FLAGELLA BASAL BODY P-RING FORMATION PROTEIN FLGA"/>
    <property type="match status" value="1"/>
</dbReference>
<reference evidence="4" key="1">
    <citation type="journal article" date="2019" name="Int. J. Syst. Evol. Microbiol.">
        <title>The Global Catalogue of Microorganisms (GCM) 10K type strain sequencing project: providing services to taxonomists for standard genome sequencing and annotation.</title>
        <authorList>
            <consortium name="The Broad Institute Genomics Platform"/>
            <consortium name="The Broad Institute Genome Sequencing Center for Infectious Disease"/>
            <person name="Wu L."/>
            <person name="Ma J."/>
        </authorList>
    </citation>
    <scope>NUCLEOTIDE SEQUENCE [LARGE SCALE GENOMIC DNA]</scope>
    <source>
        <strain evidence="4">JCM 17563</strain>
    </source>
</reference>
<dbReference type="Gene3D" id="2.30.30.760">
    <property type="match status" value="1"/>
</dbReference>